<dbReference type="RefSeq" id="WP_227424618.1">
    <property type="nucleotide sequence ID" value="NZ_CP071868.1"/>
</dbReference>
<dbReference type="Proteomes" id="UP000663937">
    <property type="component" value="Chromosome"/>
</dbReference>
<gene>
    <name evidence="1" type="ORF">J4E96_04605</name>
</gene>
<evidence type="ECO:0000313" key="1">
    <source>
        <dbReference type="EMBL" id="QTE30289.1"/>
    </source>
</evidence>
<sequence>MRWEALFADLEAQLEAALAADRAAEISELTRAERATVLLADRLRSARGADVALLVAGGATIAGELVDLGADWALVGDGGRRALVPLQAVIAVRGLPVRAAPAPGAVARRLGLGSVLRALSRDRATVRLATEWAELAGRIELVGADHLDLVTGVDAPRSGAPMWTVPFAALRVVRSD</sequence>
<dbReference type="KEGG" id="psic:J4E96_04605"/>
<organism evidence="1 2">
    <name type="scientific">Pengzhenrongella sicca</name>
    <dbReference type="NCBI Taxonomy" id="2819238"/>
    <lineage>
        <taxon>Bacteria</taxon>
        <taxon>Bacillati</taxon>
        <taxon>Actinomycetota</taxon>
        <taxon>Actinomycetes</taxon>
        <taxon>Micrococcales</taxon>
        <taxon>Pengzhenrongella</taxon>
    </lineage>
</organism>
<dbReference type="EMBL" id="CP071868">
    <property type="protein sequence ID" value="QTE30289.1"/>
    <property type="molecule type" value="Genomic_DNA"/>
</dbReference>
<accession>A0A8A4ZH27</accession>
<evidence type="ECO:0000313" key="2">
    <source>
        <dbReference type="Proteomes" id="UP000663937"/>
    </source>
</evidence>
<proteinExistence type="predicted"/>
<protein>
    <submittedName>
        <fullName evidence="1">Uncharacterized protein</fullName>
    </submittedName>
</protein>
<name>A0A8A4ZH27_9MICO</name>
<keyword evidence="2" id="KW-1185">Reference proteome</keyword>
<dbReference type="AlphaFoldDB" id="A0A8A4ZH27"/>
<reference evidence="1" key="1">
    <citation type="submission" date="2021-03" db="EMBL/GenBank/DDBJ databases">
        <title>Pengzhenrongella sicca gen. nov., sp. nov., a new member of suborder Micrococcineae isolated from High-Arctic tundra soil.</title>
        <authorList>
            <person name="Peng F."/>
        </authorList>
    </citation>
    <scope>NUCLEOTIDE SEQUENCE</scope>
    <source>
        <strain evidence="1">LRZ-2</strain>
    </source>
</reference>